<protein>
    <submittedName>
        <fullName evidence="6">RNA polymerase-associated protein RapA</fullName>
        <ecNumber evidence="6">3.6.4.-</ecNumber>
    </submittedName>
</protein>
<dbReference type="GO" id="GO:0008270">
    <property type="term" value="F:zinc ion binding"/>
    <property type="evidence" value="ECO:0007669"/>
    <property type="project" value="UniProtKB-KW"/>
</dbReference>
<keyword evidence="2" id="KW-0862">Zinc</keyword>
<evidence type="ECO:0000259" key="4">
    <source>
        <dbReference type="PROSITE" id="PS51192"/>
    </source>
</evidence>
<dbReference type="Pfam" id="PF00176">
    <property type="entry name" value="SNF2-rel_dom"/>
    <property type="match status" value="1"/>
</dbReference>
<dbReference type="CDD" id="cd18793">
    <property type="entry name" value="SF2_C_SNF"/>
    <property type="match status" value="1"/>
</dbReference>
<evidence type="ECO:0000259" key="5">
    <source>
        <dbReference type="PROSITE" id="PS51194"/>
    </source>
</evidence>
<dbReference type="InterPro" id="IPR007527">
    <property type="entry name" value="Znf_SWIM"/>
</dbReference>
<dbReference type="EC" id="3.6.4.-" evidence="6"/>
<dbReference type="GO" id="GO:0016787">
    <property type="term" value="F:hydrolase activity"/>
    <property type="evidence" value="ECO:0007669"/>
    <property type="project" value="UniProtKB-KW"/>
</dbReference>
<dbReference type="PANTHER" id="PTHR10799">
    <property type="entry name" value="SNF2/RAD54 HELICASE FAMILY"/>
    <property type="match status" value="1"/>
</dbReference>
<evidence type="ECO:0000313" key="6">
    <source>
        <dbReference type="EMBL" id="CAG9607019.1"/>
    </source>
</evidence>
<dbReference type="PROSITE" id="PS51192">
    <property type="entry name" value="HELICASE_ATP_BIND_1"/>
    <property type="match status" value="1"/>
</dbReference>
<dbReference type="Proteomes" id="UP000789845">
    <property type="component" value="Unassembled WGS sequence"/>
</dbReference>
<accession>A0A9C7G755</accession>
<dbReference type="EMBL" id="CAKJTG010000003">
    <property type="protein sequence ID" value="CAG9607019.1"/>
    <property type="molecule type" value="Genomic_DNA"/>
</dbReference>
<dbReference type="Gene3D" id="3.40.50.300">
    <property type="entry name" value="P-loop containing nucleotide triphosphate hydrolases"/>
    <property type="match status" value="1"/>
</dbReference>
<keyword evidence="1 6" id="KW-0378">Hydrolase</keyword>
<evidence type="ECO:0000256" key="2">
    <source>
        <dbReference type="PROSITE-ProRule" id="PRU00325"/>
    </source>
</evidence>
<dbReference type="InterPro" id="IPR027417">
    <property type="entry name" value="P-loop_NTPase"/>
</dbReference>
<keyword evidence="2" id="KW-0863">Zinc-finger</keyword>
<dbReference type="InterPro" id="IPR013663">
    <property type="entry name" value="Helicase_SWF/SNF/SWI_bac"/>
</dbReference>
<evidence type="ECO:0000256" key="1">
    <source>
        <dbReference type="ARBA" id="ARBA00022801"/>
    </source>
</evidence>
<evidence type="ECO:0000259" key="3">
    <source>
        <dbReference type="PROSITE" id="PS50966"/>
    </source>
</evidence>
<evidence type="ECO:0000313" key="7">
    <source>
        <dbReference type="Proteomes" id="UP000789845"/>
    </source>
</evidence>
<dbReference type="InterPro" id="IPR000330">
    <property type="entry name" value="SNF2_N"/>
</dbReference>
<name>A0A9C7G755_9BACI</name>
<dbReference type="Pfam" id="PF08455">
    <property type="entry name" value="SNF2_assoc"/>
    <property type="match status" value="1"/>
</dbReference>
<reference evidence="6" key="1">
    <citation type="submission" date="2021-10" db="EMBL/GenBank/DDBJ databases">
        <authorList>
            <person name="Criscuolo A."/>
        </authorList>
    </citation>
    <scope>NUCLEOTIDE SEQUENCE</scope>
    <source>
        <strain evidence="6">CIP111885</strain>
    </source>
</reference>
<dbReference type="PROSITE" id="PS51194">
    <property type="entry name" value="HELICASE_CTER"/>
    <property type="match status" value="1"/>
</dbReference>
<dbReference type="SUPFAM" id="SSF52540">
    <property type="entry name" value="P-loop containing nucleoside triphosphate hydrolases"/>
    <property type="match status" value="2"/>
</dbReference>
<dbReference type="GO" id="GO:0005524">
    <property type="term" value="F:ATP binding"/>
    <property type="evidence" value="ECO:0007669"/>
    <property type="project" value="InterPro"/>
</dbReference>
<dbReference type="AlphaFoldDB" id="A0A9C7G755"/>
<dbReference type="InterPro" id="IPR038718">
    <property type="entry name" value="SNF2-like_sf"/>
</dbReference>
<dbReference type="Pfam" id="PF00271">
    <property type="entry name" value="Helicase_C"/>
    <property type="match status" value="1"/>
</dbReference>
<dbReference type="Gene3D" id="3.40.50.10810">
    <property type="entry name" value="Tandem AAA-ATPase domain"/>
    <property type="match status" value="1"/>
</dbReference>
<dbReference type="InterPro" id="IPR014001">
    <property type="entry name" value="Helicase_ATP-bd"/>
</dbReference>
<proteinExistence type="predicted"/>
<dbReference type="PROSITE" id="PS50966">
    <property type="entry name" value="ZF_SWIM"/>
    <property type="match status" value="1"/>
</dbReference>
<keyword evidence="2" id="KW-0479">Metal-binding</keyword>
<dbReference type="SMART" id="SM00487">
    <property type="entry name" value="DEXDc"/>
    <property type="match status" value="1"/>
</dbReference>
<sequence length="1071" mass="123750">MNIKLTLKMIQEMCGIVSFKRGDSFYRANKVHFQQYSPHSCVATVMGNEDFEVTVEQDAHDDLLTKCSCPKLASFQKDCQHIAAVLLSIYEHQRLGTFPNEIFNDKVTLPTLTDGLLTLFNDKPTRSSGHQLHFENREVLDAEFIFQPVRMQNNQYLIGVEIKIGPLKVADIRTFLEQVKEGNKSFLSKDFSYEPNRYCFLNETDAILKQLIHVIHDEKMYLNAYSDISNTKEFLLIPPSSWDRLVPYVKQAPIVKLKYAEKTFNQIYFSDEALPLQFEMSETKDASYQLKIKGLNQLLILDSYGAVLLGSSFFQMKKDDGERLLELKQMLKTSSTDIIPIGEEQIDLFLEKVLPKLKKLGHVKIAHSLSMKLNKTPLVAKLYLDRVKNRLLAGLDFQYENTVINPLDESETKSSTAIIRDVVKEAEILQLMDASMFAKTDGGYFLHNEELEYEFLYHVVPKLQKLVQVYATTAVRNRIFRENARPKIRVKVQKERTNWLEFKFEMDGIRDNQIKEILQAIEEKRKYYRLRNGALLSLETREFEEIQRFLKAVPVQEEDWESGLNVPIVRGLQLLDTVDQEQTFQFEESFREFLDSFYHPERLTFEVPSSLAPILRDYQIKGYKWLKTLASYGFGGILADDMGLGKTLQSIAFIVSELAAIREKKQPVLIVCPSSLTYNWLNELMKFAPEVQAIVMDGSKEERLKLFKEIDVMDVIITSYPLLRRDLKWFEKQDFHTVFYDEAQAFKNPLTQTARAVKRVKANHRFALTGTPVENSVEELWSIFHVVFPDLFLGLKEFSHLTTAKVARRVRPFLLRRLKEDVLGELPEKIESLDLVDLLPDQKKLYAAYLAKLREDTLKHLDKDTIQKNRIRILAGLTRLRQICCHPSLFIDGYNGSSAKFEQLKQIIEESRISGRRVLIFSQFTKMLGLIGRELTGAGLPFFYLDGQTPSEERVELCERFNEGERDLFLISLKAGGTGLNLTGADTVILYDLWWNPAVEEQAADRAHRMGQTKVVQVIKLVARGTIEEKMNELQEKKRHLVEEIIDPRDRGSLVLTEEDIREILDIKGID</sequence>
<feature type="domain" description="Helicase C-terminal" evidence="5">
    <location>
        <begin position="903"/>
        <end position="1062"/>
    </location>
</feature>
<keyword evidence="7" id="KW-1185">Reference proteome</keyword>
<comment type="caution">
    <text evidence="6">The sequence shown here is derived from an EMBL/GenBank/DDBJ whole genome shotgun (WGS) entry which is preliminary data.</text>
</comment>
<dbReference type="InterPro" id="IPR001650">
    <property type="entry name" value="Helicase_C-like"/>
</dbReference>
<organism evidence="6 7">
    <name type="scientific">Pseudoneobacillus rhizosphaerae</name>
    <dbReference type="NCBI Taxonomy" id="2880968"/>
    <lineage>
        <taxon>Bacteria</taxon>
        <taxon>Bacillati</taxon>
        <taxon>Bacillota</taxon>
        <taxon>Bacilli</taxon>
        <taxon>Bacillales</taxon>
        <taxon>Bacillaceae</taxon>
        <taxon>Pseudoneobacillus</taxon>
    </lineage>
</organism>
<dbReference type="InterPro" id="IPR049730">
    <property type="entry name" value="SNF2/RAD54-like_C"/>
</dbReference>
<feature type="domain" description="Helicase ATP-binding" evidence="4">
    <location>
        <begin position="627"/>
        <end position="790"/>
    </location>
</feature>
<dbReference type="RefSeq" id="WP_230495288.1">
    <property type="nucleotide sequence ID" value="NZ_CAKJTG010000003.1"/>
</dbReference>
<dbReference type="FunFam" id="3.40.50.300:FF:000533">
    <property type="entry name" value="Helicase, Snf2 family"/>
    <property type="match status" value="1"/>
</dbReference>
<gene>
    <name evidence="6" type="primary">rapA_1</name>
    <name evidence="6" type="ORF">NEOCIP111885_00707</name>
</gene>
<dbReference type="SMART" id="SM00490">
    <property type="entry name" value="HELICc"/>
    <property type="match status" value="1"/>
</dbReference>
<dbReference type="Pfam" id="PF04434">
    <property type="entry name" value="SWIM"/>
    <property type="match status" value="1"/>
</dbReference>
<feature type="domain" description="SWIM-type" evidence="3">
    <location>
        <begin position="51"/>
        <end position="90"/>
    </location>
</feature>